<dbReference type="RefSeq" id="WP_310926005.1">
    <property type="nucleotide sequence ID" value="NZ_JAMQOP010000005.1"/>
</dbReference>
<reference evidence="1 2" key="1">
    <citation type="submission" date="2022-06" db="EMBL/GenBank/DDBJ databases">
        <title>Halogeometricum sp. a new haloarchaeum isolate from saline soil.</title>
        <authorList>
            <person name="Strakova D."/>
            <person name="Galisteo C."/>
            <person name="Sanchez-Porro C."/>
            <person name="Ventosa A."/>
        </authorList>
    </citation>
    <scope>NUCLEOTIDE SEQUENCE [LARGE SCALE GENOMIC DNA]</scope>
    <source>
        <strain evidence="1 2">S1BR25-6</strain>
    </source>
</reference>
<evidence type="ECO:0008006" key="3">
    <source>
        <dbReference type="Google" id="ProtNLM"/>
    </source>
</evidence>
<name>A0ABU2GJY5_9EURY</name>
<evidence type="ECO:0000313" key="1">
    <source>
        <dbReference type="EMBL" id="MDS0301085.1"/>
    </source>
</evidence>
<accession>A0ABU2GJY5</accession>
<organism evidence="1 2">
    <name type="scientific">Halogeometricum salsisoli</name>
    <dbReference type="NCBI Taxonomy" id="2950536"/>
    <lineage>
        <taxon>Archaea</taxon>
        <taxon>Methanobacteriati</taxon>
        <taxon>Methanobacteriota</taxon>
        <taxon>Stenosarchaea group</taxon>
        <taxon>Halobacteria</taxon>
        <taxon>Halobacteriales</taxon>
        <taxon>Haloferacaceae</taxon>
        <taxon>Halogeometricum</taxon>
    </lineage>
</organism>
<gene>
    <name evidence="1" type="ORF">NDI76_20320</name>
</gene>
<keyword evidence="2" id="KW-1185">Reference proteome</keyword>
<sequence>MPTNDRESRSAGLPDFTLCWAFDDEDSPTEVTVFDPEREPTTHWITIEKEYVWDLGSIA</sequence>
<comment type="caution">
    <text evidence="1">The sequence shown here is derived from an EMBL/GenBank/DDBJ whole genome shotgun (WGS) entry which is preliminary data.</text>
</comment>
<dbReference type="Proteomes" id="UP001257060">
    <property type="component" value="Unassembled WGS sequence"/>
</dbReference>
<proteinExistence type="predicted"/>
<dbReference type="EMBL" id="JAMQOP010000005">
    <property type="protein sequence ID" value="MDS0301085.1"/>
    <property type="molecule type" value="Genomic_DNA"/>
</dbReference>
<evidence type="ECO:0000313" key="2">
    <source>
        <dbReference type="Proteomes" id="UP001257060"/>
    </source>
</evidence>
<protein>
    <recommendedName>
        <fullName evidence="3">Halobacterial output domain-containing protein</fullName>
    </recommendedName>
</protein>